<protein>
    <recommendedName>
        <fullName evidence="4">Peptidase M13 N-terminal domain-containing protein</fullName>
    </recommendedName>
</protein>
<dbReference type="EMBL" id="ABJB010865545">
    <property type="status" value="NOT_ANNOTATED_CDS"/>
    <property type="molecule type" value="Genomic_DNA"/>
</dbReference>
<dbReference type="SUPFAM" id="SSF55486">
    <property type="entry name" value="Metalloproteases ('zincins'), catalytic domain"/>
    <property type="match status" value="1"/>
</dbReference>
<reference evidence="6" key="2">
    <citation type="submission" date="2020-05" db="UniProtKB">
        <authorList>
            <consortium name="EnsemblMetazoa"/>
        </authorList>
    </citation>
    <scope>IDENTIFICATION</scope>
    <source>
        <strain evidence="6">wikel</strain>
    </source>
</reference>
<gene>
    <name evidence="5" type="ORF">IscW_ISCW012193</name>
</gene>
<dbReference type="InterPro" id="IPR008753">
    <property type="entry name" value="Peptidase_M13_N"/>
</dbReference>
<dbReference type="EnsemblMetazoa" id="ISCW012193-RA">
    <property type="protein sequence ID" value="ISCW012193-PA"/>
    <property type="gene ID" value="ISCW012193"/>
</dbReference>
<dbReference type="EMBL" id="DS923639">
    <property type="protein sequence ID" value="EEC17431.1"/>
    <property type="molecule type" value="Genomic_DNA"/>
</dbReference>
<dbReference type="GO" id="GO:0016485">
    <property type="term" value="P:protein processing"/>
    <property type="evidence" value="ECO:0000318"/>
    <property type="project" value="GO_Central"/>
</dbReference>
<sequence length="716" mass="80559">IQTFQVAMPADAAAPPKRWRPRRRQRHLSPPEPVAPDRASPGRYRLRQSLASLADLPGGHLQSQLWFAGALTASSLLIFLAVPTLLWRRYAPCDRISCLDETKVLMLSMNHEVQPCDDFYEFVCGGLEKSGHFGHALTHHVRMGYKKMLQAFLTAPIPSSNQTAKQKLGALFISCTRTSETGVDQIESLKIFLRDRELAFPEPQPTSMADMKEILVDLSFNYGLPLPASLALYRDLSDARRPAFYLSLEDYWAGWKSDVSAMIASRTLSKYLQFMCEKMGTPGSSYTKVVHYIIEGHLRAEVATRNHPLTRHPVPTRLRDTEFLMALNKHLPKESQMTPNDVYYQLDPVFELLGKIERRKPGTLKRFRLLVAAFVIWLFAPATSLSLHRALLDALSRRTSPTSEALRSCGRSLGWLMPNALWRVTADVSWEENTYPYLTEVLKNTRNAFRDVVSRTVLRNSSWTRPIIHESWKVLKFIFGTAKNVPSWSELDVEYGSIPDIDVTANFLTTYTTALRARVAWHAGAFARPGDVMNAPFPVNLEASRLWSMGILKAVAVKRLLTTPPIFSPKFPRAWNYGTLGLAVGTSLTSYIYDHSYTSGNHTFYPSASWEAFTSLRNYSVCLERYYDVTNADIVAKSVALLVMSRQVDRAAESTLQQGSGELSAKQLFFVATCSLLCMTGASEVLKEACRVPLRQSAQFAEAFSCPYGAPMNPRR</sequence>
<dbReference type="GO" id="GO:0004222">
    <property type="term" value="F:metalloendopeptidase activity"/>
    <property type="evidence" value="ECO:0000318"/>
    <property type="project" value="GO_Central"/>
</dbReference>
<feature type="compositionally biased region" description="Basic residues" evidence="2">
    <location>
        <begin position="17"/>
        <end position="27"/>
    </location>
</feature>
<keyword evidence="3" id="KW-0472">Membrane</keyword>
<dbReference type="InterPro" id="IPR000718">
    <property type="entry name" value="Peptidase_M13"/>
</dbReference>
<dbReference type="OrthoDB" id="6491254at2759"/>
<dbReference type="InterPro" id="IPR042089">
    <property type="entry name" value="Peptidase_M13_dom_2"/>
</dbReference>
<feature type="non-terminal residue" evidence="5">
    <location>
        <position position="716"/>
    </location>
</feature>
<dbReference type="EMBL" id="ABJB010866840">
    <property type="status" value="NOT_ANNOTATED_CDS"/>
    <property type="molecule type" value="Genomic_DNA"/>
</dbReference>
<evidence type="ECO:0000313" key="7">
    <source>
        <dbReference type="Proteomes" id="UP000001555"/>
    </source>
</evidence>
<dbReference type="Gene3D" id="3.40.390.10">
    <property type="entry name" value="Collagenase (Catalytic Domain)"/>
    <property type="match status" value="1"/>
</dbReference>
<proteinExistence type="inferred from homology"/>
<feature type="transmembrane region" description="Helical" evidence="3">
    <location>
        <begin position="367"/>
        <end position="387"/>
    </location>
</feature>
<dbReference type="HOGENOM" id="CLU_028717_0_0_1"/>
<evidence type="ECO:0000256" key="1">
    <source>
        <dbReference type="ARBA" id="ARBA00007357"/>
    </source>
</evidence>
<dbReference type="AlphaFoldDB" id="B7QF09"/>
<feature type="transmembrane region" description="Helical" evidence="3">
    <location>
        <begin position="65"/>
        <end position="87"/>
    </location>
</feature>
<dbReference type="PaxDb" id="6945-B7QF09"/>
<dbReference type="InParanoid" id="B7QF09"/>
<dbReference type="EMBL" id="ABJB010797094">
    <property type="status" value="NOT_ANNOTATED_CDS"/>
    <property type="molecule type" value="Genomic_DNA"/>
</dbReference>
<keyword evidence="3" id="KW-1133">Transmembrane helix</keyword>
<dbReference type="PANTHER" id="PTHR11733">
    <property type="entry name" value="ZINC METALLOPROTEASE FAMILY M13 NEPRILYSIN-RELATED"/>
    <property type="match status" value="1"/>
</dbReference>
<dbReference type="Proteomes" id="UP000001555">
    <property type="component" value="Unassembled WGS sequence"/>
</dbReference>
<dbReference type="PANTHER" id="PTHR11733:SF241">
    <property type="entry name" value="GH26575P-RELATED"/>
    <property type="match status" value="1"/>
</dbReference>
<evidence type="ECO:0000256" key="3">
    <source>
        <dbReference type="SAM" id="Phobius"/>
    </source>
</evidence>
<reference evidence="5 7" key="1">
    <citation type="submission" date="2008-03" db="EMBL/GenBank/DDBJ databases">
        <title>Annotation of Ixodes scapularis.</title>
        <authorList>
            <consortium name="Ixodes scapularis Genome Project Consortium"/>
            <person name="Caler E."/>
            <person name="Hannick L.I."/>
            <person name="Bidwell S."/>
            <person name="Joardar V."/>
            <person name="Thiagarajan M."/>
            <person name="Amedeo P."/>
            <person name="Galinsky K.J."/>
            <person name="Schobel S."/>
            <person name="Inman J."/>
            <person name="Hostetler J."/>
            <person name="Miller J."/>
            <person name="Hammond M."/>
            <person name="Megy K."/>
            <person name="Lawson D."/>
            <person name="Kodira C."/>
            <person name="Sutton G."/>
            <person name="Meyer J."/>
            <person name="Hill C.A."/>
            <person name="Birren B."/>
            <person name="Nene V."/>
            <person name="Collins F."/>
            <person name="Alarcon-Chaidez F."/>
            <person name="Wikel S."/>
            <person name="Strausberg R."/>
        </authorList>
    </citation>
    <scope>NUCLEOTIDE SEQUENCE [LARGE SCALE GENOMIC DNA]</scope>
    <source>
        <strain evidence="7">Wikel</strain>
        <strain evidence="5">Wikel colony</strain>
    </source>
</reference>
<comment type="similarity">
    <text evidence="1">Belongs to the peptidase M13 family.</text>
</comment>
<dbReference type="GO" id="GO:0005886">
    <property type="term" value="C:plasma membrane"/>
    <property type="evidence" value="ECO:0000318"/>
    <property type="project" value="GO_Central"/>
</dbReference>
<accession>B7QF09</accession>
<dbReference type="EMBL" id="ABJB010136696">
    <property type="status" value="NOT_ANNOTATED_CDS"/>
    <property type="molecule type" value="Genomic_DNA"/>
</dbReference>
<name>B7QF09_IXOSC</name>
<dbReference type="InterPro" id="IPR024079">
    <property type="entry name" value="MetalloPept_cat_dom_sf"/>
</dbReference>
<evidence type="ECO:0000313" key="5">
    <source>
        <dbReference type="EMBL" id="EEC17431.1"/>
    </source>
</evidence>
<dbReference type="EMBL" id="ABJB010273472">
    <property type="status" value="NOT_ANNOTATED_CDS"/>
    <property type="molecule type" value="Genomic_DNA"/>
</dbReference>
<feature type="region of interest" description="Disordered" evidence="2">
    <location>
        <begin position="1"/>
        <end position="41"/>
    </location>
</feature>
<keyword evidence="7" id="KW-1185">Reference proteome</keyword>
<dbReference type="VEuPathDB" id="VectorBase:ISCP_006019"/>
<dbReference type="PROSITE" id="PS51885">
    <property type="entry name" value="NEPRILYSIN"/>
    <property type="match status" value="1"/>
</dbReference>
<organism>
    <name type="scientific">Ixodes scapularis</name>
    <name type="common">Black-legged tick</name>
    <name type="synonym">Deer tick</name>
    <dbReference type="NCBI Taxonomy" id="6945"/>
    <lineage>
        <taxon>Eukaryota</taxon>
        <taxon>Metazoa</taxon>
        <taxon>Ecdysozoa</taxon>
        <taxon>Arthropoda</taxon>
        <taxon>Chelicerata</taxon>
        <taxon>Arachnida</taxon>
        <taxon>Acari</taxon>
        <taxon>Parasitiformes</taxon>
        <taxon>Ixodida</taxon>
        <taxon>Ixodoidea</taxon>
        <taxon>Ixodidae</taxon>
        <taxon>Ixodinae</taxon>
        <taxon>Ixodes</taxon>
    </lineage>
</organism>
<keyword evidence="3" id="KW-0812">Transmembrane</keyword>
<dbReference type="VEuPathDB" id="VectorBase:ISCW012193"/>
<dbReference type="Pfam" id="PF05649">
    <property type="entry name" value="Peptidase_M13_N"/>
    <property type="match status" value="1"/>
</dbReference>
<feature type="non-terminal residue" evidence="5">
    <location>
        <position position="1"/>
    </location>
</feature>
<dbReference type="EMBL" id="ABJB010978209">
    <property type="status" value="NOT_ANNOTATED_CDS"/>
    <property type="molecule type" value="Genomic_DNA"/>
</dbReference>
<feature type="domain" description="Peptidase M13 N-terminal" evidence="4">
    <location>
        <begin position="115"/>
        <end position="252"/>
    </location>
</feature>
<evidence type="ECO:0000313" key="6">
    <source>
        <dbReference type="EnsemblMetazoa" id="ISCW012193-PA"/>
    </source>
</evidence>
<dbReference type="VEuPathDB" id="VectorBase:ISCI012193"/>
<evidence type="ECO:0000256" key="2">
    <source>
        <dbReference type="SAM" id="MobiDB-lite"/>
    </source>
</evidence>
<dbReference type="Gene3D" id="1.10.1380.10">
    <property type="entry name" value="Neutral endopeptidase , domain2"/>
    <property type="match status" value="1"/>
</dbReference>
<evidence type="ECO:0000259" key="4">
    <source>
        <dbReference type="Pfam" id="PF05649"/>
    </source>
</evidence>